<comment type="caution">
    <text evidence="9">The sequence shown here is derived from an EMBL/GenBank/DDBJ whole genome shotgun (WGS) entry which is preliminary data.</text>
</comment>
<dbReference type="OrthoDB" id="6604018at2759"/>
<evidence type="ECO:0000256" key="3">
    <source>
        <dbReference type="ARBA" id="ARBA00022989"/>
    </source>
</evidence>
<evidence type="ECO:0000256" key="4">
    <source>
        <dbReference type="ARBA" id="ARBA00023128"/>
    </source>
</evidence>
<keyword evidence="2 7" id="KW-0812">Transmembrane</keyword>
<gene>
    <name evidence="9" type="ORF">OXX778_LOCUS3998</name>
</gene>
<reference evidence="9" key="1">
    <citation type="submission" date="2021-02" db="EMBL/GenBank/DDBJ databases">
        <authorList>
            <person name="Nowell W R."/>
        </authorList>
    </citation>
    <scope>NUCLEOTIDE SEQUENCE</scope>
    <source>
        <strain evidence="9">Ploen Becks lab</strain>
    </source>
</reference>
<proteinExistence type="predicted"/>
<dbReference type="EMBL" id="CAJNOC010000377">
    <property type="protein sequence ID" value="CAF0752589.1"/>
    <property type="molecule type" value="Genomic_DNA"/>
</dbReference>
<evidence type="ECO:0000259" key="8">
    <source>
        <dbReference type="PROSITE" id="PS51503"/>
    </source>
</evidence>
<dbReference type="Gene3D" id="6.10.140.1320">
    <property type="match status" value="1"/>
</dbReference>
<organism evidence="9 10">
    <name type="scientific">Brachionus calyciflorus</name>
    <dbReference type="NCBI Taxonomy" id="104777"/>
    <lineage>
        <taxon>Eukaryota</taxon>
        <taxon>Metazoa</taxon>
        <taxon>Spiralia</taxon>
        <taxon>Gnathifera</taxon>
        <taxon>Rotifera</taxon>
        <taxon>Eurotatoria</taxon>
        <taxon>Monogononta</taxon>
        <taxon>Pseudotrocha</taxon>
        <taxon>Ploima</taxon>
        <taxon>Brachionidae</taxon>
        <taxon>Brachionus</taxon>
    </lineage>
</organism>
<dbReference type="GO" id="GO:0097250">
    <property type="term" value="P:mitochondrial respirasome assembly"/>
    <property type="evidence" value="ECO:0007669"/>
    <property type="project" value="TreeGrafter"/>
</dbReference>
<feature type="transmembrane region" description="Helical" evidence="7">
    <location>
        <begin position="72"/>
        <end position="91"/>
    </location>
</feature>
<keyword evidence="5 7" id="KW-0472">Membrane</keyword>
<dbReference type="PROSITE" id="PS51503">
    <property type="entry name" value="HIG1"/>
    <property type="match status" value="1"/>
</dbReference>
<evidence type="ECO:0000256" key="2">
    <source>
        <dbReference type="ARBA" id="ARBA00022692"/>
    </source>
</evidence>
<dbReference type="Pfam" id="PF04588">
    <property type="entry name" value="HIG_1_N"/>
    <property type="match status" value="1"/>
</dbReference>
<feature type="compositionally biased region" description="Polar residues" evidence="6">
    <location>
        <begin position="13"/>
        <end position="23"/>
    </location>
</feature>
<name>A0A813PLL5_9BILA</name>
<feature type="domain" description="HIG1" evidence="8">
    <location>
        <begin position="44"/>
        <end position="132"/>
    </location>
</feature>
<keyword evidence="4" id="KW-0496">Mitochondrion</keyword>
<dbReference type="InterPro" id="IPR007667">
    <property type="entry name" value="Hypoxia_induced_domain"/>
</dbReference>
<accession>A0A813PLL5</accession>
<dbReference type="GO" id="GO:0031966">
    <property type="term" value="C:mitochondrial membrane"/>
    <property type="evidence" value="ECO:0007669"/>
    <property type="project" value="UniProtKB-SubCell"/>
</dbReference>
<dbReference type="AlphaFoldDB" id="A0A813PLL5"/>
<dbReference type="Proteomes" id="UP000663879">
    <property type="component" value="Unassembled WGS sequence"/>
</dbReference>
<comment type="subcellular location">
    <subcellularLocation>
        <location evidence="1">Mitochondrion membrane</location>
    </subcellularLocation>
</comment>
<evidence type="ECO:0000313" key="10">
    <source>
        <dbReference type="Proteomes" id="UP000663879"/>
    </source>
</evidence>
<evidence type="ECO:0000256" key="7">
    <source>
        <dbReference type="SAM" id="Phobius"/>
    </source>
</evidence>
<evidence type="ECO:0000313" key="9">
    <source>
        <dbReference type="EMBL" id="CAF0752589.1"/>
    </source>
</evidence>
<dbReference type="InterPro" id="IPR050355">
    <property type="entry name" value="RCF1"/>
</dbReference>
<sequence length="132" mass="14829">MADDSKLEYLNPRSRSTEQTSSLDIETKKSGYILEPNRSDRVILENNFYDEVNRNNNRSMEKMVKAAKSNPFVPLGCLVTIGVLAKGIIAMRNKDQIKSQRMMRYRIAAQGSTIIALVIGTMASSYFASKSE</sequence>
<keyword evidence="10" id="KW-1185">Reference proteome</keyword>
<evidence type="ECO:0000256" key="1">
    <source>
        <dbReference type="ARBA" id="ARBA00004325"/>
    </source>
</evidence>
<evidence type="ECO:0000256" key="6">
    <source>
        <dbReference type="SAM" id="MobiDB-lite"/>
    </source>
</evidence>
<protein>
    <recommendedName>
        <fullName evidence="8">HIG1 domain-containing protein</fullName>
    </recommendedName>
</protein>
<evidence type="ECO:0000256" key="5">
    <source>
        <dbReference type="ARBA" id="ARBA00023136"/>
    </source>
</evidence>
<dbReference type="PANTHER" id="PTHR12297:SF3">
    <property type="entry name" value="HIG1 DOMAIN FAMILY MEMBER 1A"/>
    <property type="match status" value="1"/>
</dbReference>
<dbReference type="PANTHER" id="PTHR12297">
    <property type="entry name" value="HYPOXIA-INDUCBILE GENE 1 HIG1 -RELATED"/>
    <property type="match status" value="1"/>
</dbReference>
<keyword evidence="3 7" id="KW-1133">Transmembrane helix</keyword>
<feature type="transmembrane region" description="Helical" evidence="7">
    <location>
        <begin position="103"/>
        <end position="128"/>
    </location>
</feature>
<feature type="region of interest" description="Disordered" evidence="6">
    <location>
        <begin position="1"/>
        <end position="23"/>
    </location>
</feature>